<dbReference type="EMBL" id="KN847569">
    <property type="protein sequence ID" value="KIV99964.1"/>
    <property type="molecule type" value="Genomic_DNA"/>
</dbReference>
<keyword evidence="6" id="KW-1185">Reference proteome</keyword>
<feature type="region of interest" description="Disordered" evidence="3">
    <location>
        <begin position="1"/>
        <end position="26"/>
    </location>
</feature>
<dbReference type="Pfam" id="PF00300">
    <property type="entry name" value="His_Phos_1"/>
    <property type="match status" value="2"/>
</dbReference>
<feature type="region of interest" description="Disordered" evidence="3">
    <location>
        <begin position="545"/>
        <end position="569"/>
    </location>
</feature>
<dbReference type="SUPFAM" id="SSF53254">
    <property type="entry name" value="Phosphoglycerate mutase-like"/>
    <property type="match status" value="1"/>
</dbReference>
<feature type="region of interest" description="Disordered" evidence="3">
    <location>
        <begin position="59"/>
        <end position="173"/>
    </location>
</feature>
<dbReference type="RefSeq" id="XP_016209834.1">
    <property type="nucleotide sequence ID" value="XM_016362386.1"/>
</dbReference>
<feature type="domain" description="6-phosphofructo-2-kinase" evidence="4">
    <location>
        <begin position="178"/>
        <end position="232"/>
    </location>
</feature>
<feature type="compositionally biased region" description="Basic and acidic residues" evidence="3">
    <location>
        <begin position="316"/>
        <end position="325"/>
    </location>
</feature>
<gene>
    <name evidence="5" type="ORF">PV09_08476</name>
</gene>
<dbReference type="InterPro" id="IPR013078">
    <property type="entry name" value="His_Pase_superF_clade-1"/>
</dbReference>
<dbReference type="PANTHER" id="PTHR10606">
    <property type="entry name" value="6-PHOSPHOFRUCTO-2-KINASE/FRUCTOSE-2,6-BISPHOSPHATASE"/>
    <property type="match status" value="1"/>
</dbReference>
<evidence type="ECO:0000256" key="2">
    <source>
        <dbReference type="ARBA" id="ARBA00022840"/>
    </source>
</evidence>
<dbReference type="AlphaFoldDB" id="A0A0D2ALK3"/>
<sequence>MPHNVSDNILDHTRAPHRPLPSPTSLTSITAATATPAPHPRKQSQLSVYAKSVLMSNIAHRDPDPSTAIGSDTASPAPEVRPPAAPINGLDDPDGRQDAQQLHHQHLKPRPRFAPESLRASKDGVGPALSDTPEPSLPTTPRIPAMRSSSAASTPRIRPTTLDIPGLTKSKVSPDGRIAQRDVGSKLVIVMVGLPARGKSYITKKMARYLNWLQHDTMIFNVGEKRRKFASHAEPSAAAGGPDHATREMSPPHVAAHILINGQVPTPPIPTLSLTGAVEAVQANGTGSPGVAEVQPKVDKPAPGSSGTLDNPGTAVHHDPMSEHTADFFDPANREAALIREQCASETLDELLDYILYGNGSVGILDATNSTISRRKMVMERIRQKAGKELNVLFLESVCEDQTLLEANMRLKLSGPDYKDKDPVASLADFKKRVEQYEKKYVPLGDYEERNNMPYIKMIDVGRKVITHQIRGFLSSQAAYYLLNFNLAPRQIWITRHGESEDNRAGKIGGDSGLTENGRKYAAALARFVDHERKAWEVRQQDKAANTHFPPHPGDHTPPNPHFSPLGDEQEEQTRNFCVWTSMLKRSIQSAEFFDEEDYEIKQMRMLDELNAGLMEGMTYEEIRTHYADEYKLREHDKLQYRYPGPGGEGYLDVINRLRPVIVELERMTDHCLLITHRSVARVLLAYFMGLSRDNVADLDCPLGMLYSLEPKPYGVEFKAYRYNPEKDWFDYLPDFKLKKATHPHV</sequence>
<keyword evidence="1" id="KW-0547">Nucleotide-binding</keyword>
<dbReference type="InterPro" id="IPR029033">
    <property type="entry name" value="His_PPase_superfam"/>
</dbReference>
<dbReference type="GO" id="GO:0005524">
    <property type="term" value="F:ATP binding"/>
    <property type="evidence" value="ECO:0007669"/>
    <property type="project" value="UniProtKB-KW"/>
</dbReference>
<evidence type="ECO:0000256" key="1">
    <source>
        <dbReference type="ARBA" id="ARBA00022741"/>
    </source>
</evidence>
<dbReference type="OrthoDB" id="267323at2759"/>
<dbReference type="FunCoup" id="A0A0D2ALK3">
    <property type="interactions" value="75"/>
</dbReference>
<organism evidence="5 6">
    <name type="scientific">Verruconis gallopava</name>
    <dbReference type="NCBI Taxonomy" id="253628"/>
    <lineage>
        <taxon>Eukaryota</taxon>
        <taxon>Fungi</taxon>
        <taxon>Dikarya</taxon>
        <taxon>Ascomycota</taxon>
        <taxon>Pezizomycotina</taxon>
        <taxon>Dothideomycetes</taxon>
        <taxon>Pleosporomycetidae</taxon>
        <taxon>Venturiales</taxon>
        <taxon>Sympoventuriaceae</taxon>
        <taxon>Verruconis</taxon>
    </lineage>
</organism>
<keyword evidence="2" id="KW-0067">ATP-binding</keyword>
<dbReference type="GO" id="GO:0006000">
    <property type="term" value="P:fructose metabolic process"/>
    <property type="evidence" value="ECO:0007669"/>
    <property type="project" value="InterPro"/>
</dbReference>
<dbReference type="Gene3D" id="3.40.50.1240">
    <property type="entry name" value="Phosphoglycerate mutase-like"/>
    <property type="match status" value="1"/>
</dbReference>
<dbReference type="GO" id="GO:0005829">
    <property type="term" value="C:cytosol"/>
    <property type="evidence" value="ECO:0007669"/>
    <property type="project" value="TreeGrafter"/>
</dbReference>
<dbReference type="InterPro" id="IPR001345">
    <property type="entry name" value="PG/BPGM_mutase_AS"/>
</dbReference>
<dbReference type="SUPFAM" id="SSF52540">
    <property type="entry name" value="P-loop containing nucleoside triphosphate hydrolases"/>
    <property type="match status" value="1"/>
</dbReference>
<accession>A0A0D2ALK3</accession>
<evidence type="ECO:0000313" key="6">
    <source>
        <dbReference type="Proteomes" id="UP000053259"/>
    </source>
</evidence>
<dbReference type="InterPro" id="IPR013079">
    <property type="entry name" value="6Phosfructo_kin"/>
</dbReference>
<dbReference type="Gene3D" id="3.40.50.300">
    <property type="entry name" value="P-loop containing nucleotide triphosphate hydrolases"/>
    <property type="match status" value="1"/>
</dbReference>
<dbReference type="PROSITE" id="PS00175">
    <property type="entry name" value="PG_MUTASE"/>
    <property type="match status" value="1"/>
</dbReference>
<dbReference type="PRINTS" id="PR00991">
    <property type="entry name" value="6PFRUCTKNASE"/>
</dbReference>
<dbReference type="CDD" id="cd07067">
    <property type="entry name" value="HP_PGM_like"/>
    <property type="match status" value="1"/>
</dbReference>
<evidence type="ECO:0000313" key="5">
    <source>
        <dbReference type="EMBL" id="KIV99963.1"/>
    </source>
</evidence>
<dbReference type="SMART" id="SM00855">
    <property type="entry name" value="PGAM"/>
    <property type="match status" value="1"/>
</dbReference>
<dbReference type="GO" id="GO:0003873">
    <property type="term" value="F:6-phosphofructo-2-kinase activity"/>
    <property type="evidence" value="ECO:0007669"/>
    <property type="project" value="InterPro"/>
</dbReference>
<dbReference type="PANTHER" id="PTHR10606:SF32">
    <property type="entry name" value="6-PHOSPHOFRUCTO-2-KINASE 1"/>
    <property type="match status" value="1"/>
</dbReference>
<dbReference type="GO" id="GO:0006003">
    <property type="term" value="P:fructose 2,6-bisphosphate metabolic process"/>
    <property type="evidence" value="ECO:0007669"/>
    <property type="project" value="InterPro"/>
</dbReference>
<dbReference type="RefSeq" id="XP_016209833.1">
    <property type="nucleotide sequence ID" value="XM_016362385.1"/>
</dbReference>
<dbReference type="VEuPathDB" id="FungiDB:PV09_08476"/>
<dbReference type="InterPro" id="IPR003094">
    <property type="entry name" value="6Pfruct_kin"/>
</dbReference>
<evidence type="ECO:0000259" key="4">
    <source>
        <dbReference type="Pfam" id="PF01591"/>
    </source>
</evidence>
<feature type="domain" description="6-phosphofructo-2-kinase" evidence="4">
    <location>
        <begin position="323"/>
        <end position="489"/>
    </location>
</feature>
<dbReference type="Pfam" id="PF01591">
    <property type="entry name" value="6PF2K"/>
    <property type="match status" value="2"/>
</dbReference>
<proteinExistence type="predicted"/>
<feature type="compositionally biased region" description="Pro residues" evidence="3">
    <location>
        <begin position="550"/>
        <end position="562"/>
    </location>
</feature>
<dbReference type="Proteomes" id="UP000053259">
    <property type="component" value="Unassembled WGS sequence"/>
</dbReference>
<reference evidence="5 6" key="1">
    <citation type="submission" date="2015-01" db="EMBL/GenBank/DDBJ databases">
        <title>The Genome Sequence of Ochroconis gallopava CBS43764.</title>
        <authorList>
            <consortium name="The Broad Institute Genomics Platform"/>
            <person name="Cuomo C."/>
            <person name="de Hoog S."/>
            <person name="Gorbushina A."/>
            <person name="Stielow B."/>
            <person name="Teixiera M."/>
            <person name="Abouelleil A."/>
            <person name="Chapman S.B."/>
            <person name="Priest M."/>
            <person name="Young S.K."/>
            <person name="Wortman J."/>
            <person name="Nusbaum C."/>
            <person name="Birren B."/>
        </authorList>
    </citation>
    <scope>NUCLEOTIDE SEQUENCE [LARGE SCALE GENOMIC DNA]</scope>
    <source>
        <strain evidence="5 6">CBS 43764</strain>
    </source>
</reference>
<name>A0A0D2ALK3_9PEZI</name>
<feature type="region of interest" description="Disordered" evidence="3">
    <location>
        <begin position="285"/>
        <end position="325"/>
    </location>
</feature>
<dbReference type="STRING" id="253628.A0A0D2ALK3"/>
<dbReference type="InterPro" id="IPR027417">
    <property type="entry name" value="P-loop_NTPase"/>
</dbReference>
<evidence type="ECO:0000256" key="3">
    <source>
        <dbReference type="SAM" id="MobiDB-lite"/>
    </source>
</evidence>
<dbReference type="EMBL" id="KN847569">
    <property type="protein sequence ID" value="KIV99963.1"/>
    <property type="molecule type" value="Genomic_DNA"/>
</dbReference>
<dbReference type="GeneID" id="27316449"/>
<protein>
    <recommendedName>
        <fullName evidence="4">6-phosphofructo-2-kinase domain-containing protein</fullName>
    </recommendedName>
</protein>